<gene>
    <name evidence="1" type="ORF">POTOM_055040</name>
</gene>
<dbReference type="AlphaFoldDB" id="A0A8X7XZU9"/>
<protein>
    <submittedName>
        <fullName evidence="1">Uncharacterized protein</fullName>
    </submittedName>
</protein>
<name>A0A8X7XZU9_POPTO</name>
<dbReference type="Proteomes" id="UP000886885">
    <property type="component" value="Chromosome 17D"/>
</dbReference>
<evidence type="ECO:0000313" key="2">
    <source>
        <dbReference type="Proteomes" id="UP000886885"/>
    </source>
</evidence>
<accession>A0A8X7XZU9</accession>
<organism evidence="1 2">
    <name type="scientific">Populus tomentosa</name>
    <name type="common">Chinese white poplar</name>
    <dbReference type="NCBI Taxonomy" id="118781"/>
    <lineage>
        <taxon>Eukaryota</taxon>
        <taxon>Viridiplantae</taxon>
        <taxon>Streptophyta</taxon>
        <taxon>Embryophyta</taxon>
        <taxon>Tracheophyta</taxon>
        <taxon>Spermatophyta</taxon>
        <taxon>Magnoliopsida</taxon>
        <taxon>eudicotyledons</taxon>
        <taxon>Gunneridae</taxon>
        <taxon>Pentapetalae</taxon>
        <taxon>rosids</taxon>
        <taxon>fabids</taxon>
        <taxon>Malpighiales</taxon>
        <taxon>Salicaceae</taxon>
        <taxon>Saliceae</taxon>
        <taxon>Populus</taxon>
    </lineage>
</organism>
<dbReference type="EMBL" id="JAAWWB010000034">
    <property type="protein sequence ID" value="KAG6741761.1"/>
    <property type="molecule type" value="Genomic_DNA"/>
</dbReference>
<sequence>MESSVGQIEGLICLKPFWGKLASGFWAGRGIFMHLDELMFKVMVAKFSDEVEKNLVEWQEKSAKIWCGFTALWEAEFMSSRRQYHGGVPQESARWRRIVSVTDSVADSVGLAEKPKSSTKMILCSIWEALLVAIFMHCDDGWFTMMEAEC</sequence>
<reference evidence="1" key="1">
    <citation type="journal article" date="2020" name="bioRxiv">
        <title>Hybrid origin of Populus tomentosa Carr. identified through genome sequencing and phylogenomic analysis.</title>
        <authorList>
            <person name="An X."/>
            <person name="Gao K."/>
            <person name="Chen Z."/>
            <person name="Li J."/>
            <person name="Yang X."/>
            <person name="Yang X."/>
            <person name="Zhou J."/>
            <person name="Guo T."/>
            <person name="Zhao T."/>
            <person name="Huang S."/>
            <person name="Miao D."/>
            <person name="Khan W.U."/>
            <person name="Rao P."/>
            <person name="Ye M."/>
            <person name="Lei B."/>
            <person name="Liao W."/>
            <person name="Wang J."/>
            <person name="Ji L."/>
            <person name="Li Y."/>
            <person name="Guo B."/>
            <person name="Mustafa N.S."/>
            <person name="Li S."/>
            <person name="Yun Q."/>
            <person name="Keller S.R."/>
            <person name="Mao J."/>
            <person name="Zhang R."/>
            <person name="Strauss S.H."/>
        </authorList>
    </citation>
    <scope>NUCLEOTIDE SEQUENCE</scope>
    <source>
        <strain evidence="1">GM15</strain>
        <tissue evidence="1">Leaf</tissue>
    </source>
</reference>
<proteinExistence type="predicted"/>
<comment type="caution">
    <text evidence="1">The sequence shown here is derived from an EMBL/GenBank/DDBJ whole genome shotgun (WGS) entry which is preliminary data.</text>
</comment>
<keyword evidence="2" id="KW-1185">Reference proteome</keyword>
<evidence type="ECO:0000313" key="1">
    <source>
        <dbReference type="EMBL" id="KAG6741761.1"/>
    </source>
</evidence>